<keyword evidence="2" id="KW-0732">Signal</keyword>
<feature type="signal peptide" evidence="2">
    <location>
        <begin position="1"/>
        <end position="21"/>
    </location>
</feature>
<sequence length="328" mass="34424">MYARLLIALIALLFVSGCAKPRPVQVVMDIPPIVRAPDLLKKLDLNIPKDVGDIALNDPEDGGLAITTTASAAPSFTLASASPDDAGRALECLTAAVYYEARSQTDDGERAVAQVVLNRVRDRAFPPSVCGVVYQGSNRRTGCQFSFTCDGSMDHPIQPTAWARAQGIASEALSGAVYAPVGSATFYHANYVNPWWAASMKQVTQIGAHIFYQWKGAMERSLAFRQGYSGSESVPDRGTSYLAASGMDQSERPSSGIQQVAGVTIFRAAPAKAVSAPGEPAAKAAVAVSSPGAKSVRISGGVRVHRGVAPGLEDDDPATATLTIPDES</sequence>
<feature type="chain" id="PRO_5046942447" evidence="2">
    <location>
        <begin position="22"/>
        <end position="328"/>
    </location>
</feature>
<gene>
    <name evidence="4" type="ORF">Q5H94_10345</name>
</gene>
<evidence type="ECO:0000313" key="4">
    <source>
        <dbReference type="EMBL" id="MDO7842727.1"/>
    </source>
</evidence>
<organism evidence="4 5">
    <name type="scientific">Sphingomonas immobilis</name>
    <dbReference type="NCBI Taxonomy" id="3063997"/>
    <lineage>
        <taxon>Bacteria</taxon>
        <taxon>Pseudomonadati</taxon>
        <taxon>Pseudomonadota</taxon>
        <taxon>Alphaproteobacteria</taxon>
        <taxon>Sphingomonadales</taxon>
        <taxon>Sphingomonadaceae</taxon>
        <taxon>Sphingomonas</taxon>
    </lineage>
</organism>
<dbReference type="InterPro" id="IPR042047">
    <property type="entry name" value="SleB_dom1"/>
</dbReference>
<dbReference type="Gene3D" id="1.10.10.2520">
    <property type="entry name" value="Cell wall hydrolase SleB, domain 1"/>
    <property type="match status" value="1"/>
</dbReference>
<evidence type="ECO:0000313" key="5">
    <source>
        <dbReference type="Proteomes" id="UP001176468"/>
    </source>
</evidence>
<feature type="region of interest" description="Disordered" evidence="1">
    <location>
        <begin position="307"/>
        <end position="328"/>
    </location>
</feature>
<dbReference type="InterPro" id="IPR011105">
    <property type="entry name" value="Cell_wall_hydrolase_SleB"/>
</dbReference>
<dbReference type="PROSITE" id="PS51257">
    <property type="entry name" value="PROKAR_LIPOPROTEIN"/>
    <property type="match status" value="1"/>
</dbReference>
<evidence type="ECO:0000256" key="1">
    <source>
        <dbReference type="SAM" id="MobiDB-lite"/>
    </source>
</evidence>
<dbReference type="Pfam" id="PF07486">
    <property type="entry name" value="Hydrolase_2"/>
    <property type="match status" value="1"/>
</dbReference>
<name>A0ABT8ZYS3_9SPHN</name>
<dbReference type="RefSeq" id="WP_304561182.1">
    <property type="nucleotide sequence ID" value="NZ_JAUQSZ010000006.1"/>
</dbReference>
<feature type="domain" description="Cell wall hydrolase SleB" evidence="3">
    <location>
        <begin position="104"/>
        <end position="212"/>
    </location>
</feature>
<evidence type="ECO:0000259" key="3">
    <source>
        <dbReference type="Pfam" id="PF07486"/>
    </source>
</evidence>
<proteinExistence type="predicted"/>
<keyword evidence="4" id="KW-0378">Hydrolase</keyword>
<keyword evidence="5" id="KW-1185">Reference proteome</keyword>
<evidence type="ECO:0000256" key="2">
    <source>
        <dbReference type="SAM" id="SignalP"/>
    </source>
</evidence>
<reference evidence="4" key="1">
    <citation type="submission" date="2023-07" db="EMBL/GenBank/DDBJ databases">
        <authorList>
            <person name="Kim M.K."/>
        </authorList>
    </citation>
    <scope>NUCLEOTIDE SEQUENCE</scope>
    <source>
        <strain evidence="4">CA1-15</strain>
    </source>
</reference>
<accession>A0ABT8ZYS3</accession>
<comment type="caution">
    <text evidence="4">The sequence shown here is derived from an EMBL/GenBank/DDBJ whole genome shotgun (WGS) entry which is preliminary data.</text>
</comment>
<protein>
    <submittedName>
        <fullName evidence="4">Cell wall hydrolase</fullName>
    </submittedName>
</protein>
<dbReference type="Proteomes" id="UP001176468">
    <property type="component" value="Unassembled WGS sequence"/>
</dbReference>
<dbReference type="GO" id="GO:0016787">
    <property type="term" value="F:hydrolase activity"/>
    <property type="evidence" value="ECO:0007669"/>
    <property type="project" value="UniProtKB-KW"/>
</dbReference>
<dbReference type="EMBL" id="JAUQSZ010000006">
    <property type="protein sequence ID" value="MDO7842727.1"/>
    <property type="molecule type" value="Genomic_DNA"/>
</dbReference>